<gene>
    <name evidence="2" type="ORF">ANCCAN_17565</name>
</gene>
<dbReference type="STRING" id="29170.A0A368FWJ2"/>
<dbReference type="AlphaFoldDB" id="A0A368FWJ2"/>
<dbReference type="EMBL" id="JOJR01000546">
    <property type="protein sequence ID" value="RCN36564.1"/>
    <property type="molecule type" value="Genomic_DNA"/>
</dbReference>
<evidence type="ECO:0000313" key="3">
    <source>
        <dbReference type="Proteomes" id="UP000252519"/>
    </source>
</evidence>
<keyword evidence="3" id="KW-1185">Reference proteome</keyword>
<proteinExistence type="predicted"/>
<reference evidence="2 3" key="1">
    <citation type="submission" date="2014-10" db="EMBL/GenBank/DDBJ databases">
        <title>Draft genome of the hookworm Ancylostoma caninum.</title>
        <authorList>
            <person name="Mitreva M."/>
        </authorList>
    </citation>
    <scope>NUCLEOTIDE SEQUENCE [LARGE SCALE GENOMIC DNA]</scope>
    <source>
        <strain evidence="2 3">Baltimore</strain>
    </source>
</reference>
<feature type="region of interest" description="Disordered" evidence="1">
    <location>
        <begin position="10"/>
        <end position="30"/>
    </location>
</feature>
<dbReference type="Proteomes" id="UP000252519">
    <property type="component" value="Unassembled WGS sequence"/>
</dbReference>
<accession>A0A368FWJ2</accession>
<evidence type="ECO:0000313" key="2">
    <source>
        <dbReference type="EMBL" id="RCN36564.1"/>
    </source>
</evidence>
<comment type="caution">
    <text evidence="2">The sequence shown here is derived from an EMBL/GenBank/DDBJ whole genome shotgun (WGS) entry which is preliminary data.</text>
</comment>
<organism evidence="2 3">
    <name type="scientific">Ancylostoma caninum</name>
    <name type="common">Dog hookworm</name>
    <dbReference type="NCBI Taxonomy" id="29170"/>
    <lineage>
        <taxon>Eukaryota</taxon>
        <taxon>Metazoa</taxon>
        <taxon>Ecdysozoa</taxon>
        <taxon>Nematoda</taxon>
        <taxon>Chromadorea</taxon>
        <taxon>Rhabditida</taxon>
        <taxon>Rhabditina</taxon>
        <taxon>Rhabditomorpha</taxon>
        <taxon>Strongyloidea</taxon>
        <taxon>Ancylostomatidae</taxon>
        <taxon>Ancylostomatinae</taxon>
        <taxon>Ancylostoma</taxon>
    </lineage>
</organism>
<evidence type="ECO:0008006" key="4">
    <source>
        <dbReference type="Google" id="ProtNLM"/>
    </source>
</evidence>
<name>A0A368FWJ2_ANCCA</name>
<sequence length="68" mass="7326">MNCAALLNKHKGLVTDGKPGPKATTPRPTLPPGYKCEDSPTCTENICKSKVLEKENKMGMCPKLCGFC</sequence>
<evidence type="ECO:0000256" key="1">
    <source>
        <dbReference type="SAM" id="MobiDB-lite"/>
    </source>
</evidence>
<protein>
    <recommendedName>
        <fullName evidence="4">ShKT domain-containing protein</fullName>
    </recommendedName>
</protein>